<dbReference type="AlphaFoldDB" id="C6LBC2"/>
<dbReference type="STRING" id="168384.SAMN05660368_01381"/>
<sequence length="619" mass="72164">MHRVKINIGLPAGRSVKGPPGQRSIRNCDWKGSREAPAGKDGAMPRTIGIGKQDFEKIRVNNNFYVDKTRFIKEWWERDDDVTLITRARRFGKTLTMSMLEKFFSRKCARRGELFQGLFIWNEEKYRKLQGTYPVINLSFANVKEKTYQTTVQRIGQLLADLYNENRFLLEGDLLSEEEKAYYRSISMNMPEVTATMAVHRMSSFLARYYGKNVIILLDEYDTPMQEAFVDGYWNELAAYTRSLFNATFKTNPYLERAIMTGITRVSRESVFSDLNNLKVVTTTSEEYADCFGFTKEETAESLKEYGLSAQMEQVERWYDGFTFGRVRNIYNPWSIVNYLDRREFGLYWTNTSSNSLIAKQIQEGNRELKIDFERLMRGESLEVRMDEQIVYDRLLEDETALWSLLLASGYLKLEDYRIEGEGTDNWTPVYTLALTNLEVKLMFRTMIHNWFGTVSSDYNDFIRGLLQKDTDAMNEYMNRIAVSVFSFFDTGKNPSKKTEPERFYHGFVLGLMVDLADSYEINSNRESGFGRYDVVLFPKRAGLDAILMEFKVRNPKKEKSLEETAQEALAQIKEKRYAEELVKRGIAPECIRSLGFAFEGKRVLIEEQPYSFLHFPHE</sequence>
<dbReference type="PANTHER" id="PTHR34825:SF1">
    <property type="entry name" value="AAA-ATPASE-LIKE DOMAIN-CONTAINING PROTEIN"/>
    <property type="match status" value="1"/>
</dbReference>
<comment type="caution">
    <text evidence="3">The sequence shown here is derived from an EMBL/GenBank/DDBJ whole genome shotgun (WGS) entry which is preliminary data.</text>
</comment>
<feature type="region of interest" description="Disordered" evidence="1">
    <location>
        <begin position="1"/>
        <end position="45"/>
    </location>
</feature>
<dbReference type="InterPro" id="IPR012547">
    <property type="entry name" value="PDDEXK_9"/>
</dbReference>
<accession>C6LBC2</accession>
<gene>
    <name evidence="3" type="ORF">BRYFOR_05917</name>
</gene>
<reference evidence="3" key="1">
    <citation type="submission" date="2009-07" db="EMBL/GenBank/DDBJ databases">
        <authorList>
            <person name="Weinstock G."/>
            <person name="Sodergren E."/>
            <person name="Clifton S."/>
            <person name="Fulton L."/>
            <person name="Fulton B."/>
            <person name="Courtney L."/>
            <person name="Fronick C."/>
            <person name="Harrison M."/>
            <person name="Strong C."/>
            <person name="Farmer C."/>
            <person name="Delahaunty K."/>
            <person name="Markovic C."/>
            <person name="Hall O."/>
            <person name="Minx P."/>
            <person name="Tomlinson C."/>
            <person name="Mitreva M."/>
            <person name="Nelson J."/>
            <person name="Hou S."/>
            <person name="Wollam A."/>
            <person name="Pepin K.H."/>
            <person name="Johnson M."/>
            <person name="Bhonagiri V."/>
            <person name="Nash W.E."/>
            <person name="Warren W."/>
            <person name="Chinwalla A."/>
            <person name="Mardis E.R."/>
            <person name="Wilson R.K."/>
        </authorList>
    </citation>
    <scope>NUCLEOTIDE SEQUENCE [LARGE SCALE GENOMIC DNA]</scope>
    <source>
        <strain evidence="3">DSM 14469</strain>
    </source>
</reference>
<proteinExistence type="predicted"/>
<dbReference type="PANTHER" id="PTHR34825">
    <property type="entry name" value="CONSERVED PROTEIN, WITH A WEAK D-GALACTARATE DEHYDRATASE/ALTRONATE HYDROLASE DOMAIN"/>
    <property type="match status" value="1"/>
</dbReference>
<name>C6LBC2_9FIRM</name>
<keyword evidence="4" id="KW-1185">Reference proteome</keyword>
<dbReference type="Proteomes" id="UP000005561">
    <property type="component" value="Unassembled WGS sequence"/>
</dbReference>
<dbReference type="Pfam" id="PF09820">
    <property type="entry name" value="AAA-ATPase_like"/>
    <property type="match status" value="1"/>
</dbReference>
<evidence type="ECO:0000259" key="2">
    <source>
        <dbReference type="Pfam" id="PF09820"/>
    </source>
</evidence>
<dbReference type="SUPFAM" id="SSF52540">
    <property type="entry name" value="P-loop containing nucleoside triphosphate hydrolases"/>
    <property type="match status" value="1"/>
</dbReference>
<dbReference type="Pfam" id="PF08011">
    <property type="entry name" value="PDDEXK_9"/>
    <property type="match status" value="1"/>
</dbReference>
<evidence type="ECO:0000313" key="4">
    <source>
        <dbReference type="Proteomes" id="UP000005561"/>
    </source>
</evidence>
<dbReference type="EMBL" id="ACCL02000003">
    <property type="protein sequence ID" value="EET62253.1"/>
    <property type="molecule type" value="Genomic_DNA"/>
</dbReference>
<feature type="compositionally biased region" description="Basic and acidic residues" evidence="1">
    <location>
        <begin position="26"/>
        <end position="38"/>
    </location>
</feature>
<feature type="domain" description="AAA-ATPase-like" evidence="2">
    <location>
        <begin position="50"/>
        <end position="272"/>
    </location>
</feature>
<evidence type="ECO:0000256" key="1">
    <source>
        <dbReference type="SAM" id="MobiDB-lite"/>
    </source>
</evidence>
<dbReference type="InterPro" id="IPR018631">
    <property type="entry name" value="AAA-ATPase-like_dom"/>
</dbReference>
<dbReference type="eggNOG" id="COG4637">
    <property type="taxonomic scope" value="Bacteria"/>
</dbReference>
<evidence type="ECO:0000313" key="3">
    <source>
        <dbReference type="EMBL" id="EET62253.1"/>
    </source>
</evidence>
<dbReference type="InterPro" id="IPR027417">
    <property type="entry name" value="P-loop_NTPase"/>
</dbReference>
<organism evidence="3 4">
    <name type="scientific">Marvinbryantia formatexigens DSM 14469</name>
    <dbReference type="NCBI Taxonomy" id="478749"/>
    <lineage>
        <taxon>Bacteria</taxon>
        <taxon>Bacillati</taxon>
        <taxon>Bacillota</taxon>
        <taxon>Clostridia</taxon>
        <taxon>Lachnospirales</taxon>
        <taxon>Lachnospiraceae</taxon>
        <taxon>Marvinbryantia</taxon>
    </lineage>
</organism>
<protein>
    <recommendedName>
        <fullName evidence="2">AAA-ATPase-like domain-containing protein</fullName>
    </recommendedName>
</protein>